<protein>
    <submittedName>
        <fullName evidence="2">Uncharacterized protein</fullName>
    </submittedName>
</protein>
<dbReference type="EMBL" id="CHKL01000534">
    <property type="protein sequence ID" value="COW94827.1"/>
    <property type="molecule type" value="Genomic_DNA"/>
</dbReference>
<dbReference type="AlphaFoldDB" id="A0A0T9FKN3"/>
<evidence type="ECO:0000313" key="6">
    <source>
        <dbReference type="Proteomes" id="UP000048600"/>
    </source>
</evidence>
<reference evidence="4 5" key="2">
    <citation type="submission" date="2015-03" db="EMBL/GenBank/DDBJ databases">
        <authorList>
            <consortium name="Pathogen Informatics"/>
        </authorList>
    </citation>
    <scope>NUCLEOTIDE SEQUENCE [LARGE SCALE GENOMIC DNA]</scope>
    <source>
        <strain evidence="1 5">G09901357</strain>
        <strain evidence="4">K00500041</strain>
        <strain evidence="3 6">P00601463</strain>
    </source>
</reference>
<dbReference type="Proteomes" id="UP000048289">
    <property type="component" value="Unassembled WGS sequence"/>
</dbReference>
<evidence type="ECO:0000313" key="3">
    <source>
        <dbReference type="EMBL" id="COW94827.1"/>
    </source>
</evidence>
<accession>A0A0T9FKN3</accession>
<dbReference type="EMBL" id="CFOE01000026">
    <property type="protein sequence ID" value="CFE35875.1"/>
    <property type="molecule type" value="Genomic_DNA"/>
</dbReference>
<dbReference type="EMBL" id="CSAE01000430">
    <property type="protein sequence ID" value="COW28315.1"/>
    <property type="molecule type" value="Genomic_DNA"/>
</dbReference>
<evidence type="ECO:0000313" key="2">
    <source>
        <dbReference type="EMBL" id="COW28315.1"/>
    </source>
</evidence>
<dbReference type="Proteomes" id="UP000048600">
    <property type="component" value="Unassembled WGS sequence"/>
</dbReference>
<name>A0A0T9FKN3_MYCTX</name>
<sequence length="195" mass="19836">MIEQVAPDLGRVVNGVDVVFGEVVAVADAGEHQQLRAVDGTSAEHHLAAGVDDAGLTVALVFHADGPVAVDDHPGSSGAGKHTEVFTAHRGLQIGVGSTESSTAALGDDGLAKAFRSRGIRPRSGKSALTCGCQPRCGHRSWAALPGNMQRTGYSAVVTADKVPGSGDVLDAAKVAEHVGVRPPRTGSRGPLIVV</sequence>
<evidence type="ECO:0000313" key="4">
    <source>
        <dbReference type="Proteomes" id="UP000038802"/>
    </source>
</evidence>
<dbReference type="Proteomes" id="UP000038802">
    <property type="component" value="Unassembled WGS sequence"/>
</dbReference>
<reference evidence="2" key="1">
    <citation type="submission" date="2015-03" db="EMBL/GenBank/DDBJ databases">
        <authorList>
            <person name="Murphy D."/>
        </authorList>
    </citation>
    <scope>NUCLEOTIDE SEQUENCE [LARGE SCALE GENOMIC DNA]</scope>
    <source>
        <strain evidence="2">K00500041</strain>
    </source>
</reference>
<gene>
    <name evidence="1" type="ORF">ERS007681_00397</name>
    <name evidence="2" type="ORF">ERS007703_03272</name>
    <name evidence="3" type="ORF">ERS007741_03484</name>
</gene>
<organism evidence="2 4">
    <name type="scientific">Mycobacterium tuberculosis</name>
    <dbReference type="NCBI Taxonomy" id="1773"/>
    <lineage>
        <taxon>Bacteria</taxon>
        <taxon>Bacillati</taxon>
        <taxon>Actinomycetota</taxon>
        <taxon>Actinomycetes</taxon>
        <taxon>Mycobacteriales</taxon>
        <taxon>Mycobacteriaceae</taxon>
        <taxon>Mycobacterium</taxon>
        <taxon>Mycobacterium tuberculosis complex</taxon>
    </lineage>
</organism>
<evidence type="ECO:0000313" key="5">
    <source>
        <dbReference type="Proteomes" id="UP000048289"/>
    </source>
</evidence>
<proteinExistence type="predicted"/>
<evidence type="ECO:0000313" key="1">
    <source>
        <dbReference type="EMBL" id="CFE35875.1"/>
    </source>
</evidence>